<comment type="caution">
    <text evidence="1">The sequence shown here is derived from an EMBL/GenBank/DDBJ whole genome shotgun (WGS) entry which is preliminary data.</text>
</comment>
<accession>A0A644ZJS0</accession>
<sequence length="101" mass="11004">MVEVILTAFILFPLPSVIRIQESIVTPAGVIAKYILQSHFYAVFVGKRIHVIDLSSVLFTSGIVDALHAIALRVKIIDNLTVFTFVLTVVGVPLKTVGNSK</sequence>
<dbReference type="AlphaFoldDB" id="A0A644ZJS0"/>
<dbReference type="EMBL" id="VSSQ01009255">
    <property type="protein sequence ID" value="MPM41126.1"/>
    <property type="molecule type" value="Genomic_DNA"/>
</dbReference>
<protein>
    <submittedName>
        <fullName evidence="1">Uncharacterized protein</fullName>
    </submittedName>
</protein>
<proteinExistence type="predicted"/>
<organism evidence="1">
    <name type="scientific">bioreactor metagenome</name>
    <dbReference type="NCBI Taxonomy" id="1076179"/>
    <lineage>
        <taxon>unclassified sequences</taxon>
        <taxon>metagenomes</taxon>
        <taxon>ecological metagenomes</taxon>
    </lineage>
</organism>
<reference evidence="1" key="1">
    <citation type="submission" date="2019-08" db="EMBL/GenBank/DDBJ databases">
        <authorList>
            <person name="Kucharzyk K."/>
            <person name="Murdoch R.W."/>
            <person name="Higgins S."/>
            <person name="Loffler F."/>
        </authorList>
    </citation>
    <scope>NUCLEOTIDE SEQUENCE</scope>
</reference>
<gene>
    <name evidence="1" type="ORF">SDC9_87776</name>
</gene>
<name>A0A644ZJS0_9ZZZZ</name>
<evidence type="ECO:0000313" key="1">
    <source>
        <dbReference type="EMBL" id="MPM41126.1"/>
    </source>
</evidence>